<evidence type="ECO:0000256" key="7">
    <source>
        <dbReference type="SAM" id="MobiDB-lite"/>
    </source>
</evidence>
<evidence type="ECO:0000256" key="3">
    <source>
        <dbReference type="HAMAP-Rule" id="MF_01151"/>
    </source>
</evidence>
<dbReference type="EMBL" id="JAPTMY010000012">
    <property type="protein sequence ID" value="MCZ0857809.1"/>
    <property type="molecule type" value="Genomic_DNA"/>
</dbReference>
<evidence type="ECO:0000256" key="2">
    <source>
        <dbReference type="ARBA" id="ARBA00023186"/>
    </source>
</evidence>
<dbReference type="InterPro" id="IPR009012">
    <property type="entry name" value="GrpE_head"/>
</dbReference>
<evidence type="ECO:0000256" key="4">
    <source>
        <dbReference type="RuleBase" id="RU000639"/>
    </source>
</evidence>
<dbReference type="HAMAP" id="MF_01151">
    <property type="entry name" value="GrpE"/>
    <property type="match status" value="1"/>
</dbReference>
<feature type="region of interest" description="Disordered" evidence="7">
    <location>
        <begin position="1"/>
        <end position="87"/>
    </location>
</feature>
<dbReference type="CDD" id="cd00446">
    <property type="entry name" value="GrpE"/>
    <property type="match status" value="1"/>
</dbReference>
<dbReference type="InterPro" id="IPR000740">
    <property type="entry name" value="GrpE"/>
</dbReference>
<gene>
    <name evidence="3 8" type="primary">grpE</name>
    <name evidence="8" type="ORF">OHJ16_07095</name>
</gene>
<dbReference type="Gene3D" id="3.90.20.20">
    <property type="match status" value="1"/>
</dbReference>
<dbReference type="Proteomes" id="UP001072034">
    <property type="component" value="Unassembled WGS sequence"/>
</dbReference>
<protein>
    <recommendedName>
        <fullName evidence="3 4">Protein GrpE</fullName>
    </recommendedName>
    <alternativeName>
        <fullName evidence="3">HSP-70 cofactor</fullName>
    </alternativeName>
</protein>
<comment type="subunit">
    <text evidence="3">Homodimer.</text>
</comment>
<dbReference type="PROSITE" id="PS01071">
    <property type="entry name" value="GRPE"/>
    <property type="match status" value="1"/>
</dbReference>
<dbReference type="SUPFAM" id="SSF51064">
    <property type="entry name" value="Head domain of nucleotide exchange factor GrpE"/>
    <property type="match status" value="1"/>
</dbReference>
<accession>A0ABT4I8X3</accession>
<dbReference type="PRINTS" id="PR00773">
    <property type="entry name" value="GRPEPROTEIN"/>
</dbReference>
<dbReference type="Pfam" id="PF01025">
    <property type="entry name" value="GrpE"/>
    <property type="match status" value="1"/>
</dbReference>
<comment type="similarity">
    <text evidence="1 3 5">Belongs to the GrpE family.</text>
</comment>
<evidence type="ECO:0000313" key="9">
    <source>
        <dbReference type="Proteomes" id="UP001072034"/>
    </source>
</evidence>
<organism evidence="8 9">
    <name type="scientific">Actinomyces israelii</name>
    <dbReference type="NCBI Taxonomy" id="1659"/>
    <lineage>
        <taxon>Bacteria</taxon>
        <taxon>Bacillati</taxon>
        <taxon>Actinomycetota</taxon>
        <taxon>Actinomycetes</taxon>
        <taxon>Actinomycetales</taxon>
        <taxon>Actinomycetaceae</taxon>
        <taxon>Actinomyces</taxon>
    </lineage>
</organism>
<name>A0ABT4I8X3_9ACTO</name>
<dbReference type="SUPFAM" id="SSF58014">
    <property type="entry name" value="Coiled-coil domain of nucleotide exchange factor GrpE"/>
    <property type="match status" value="1"/>
</dbReference>
<comment type="caution">
    <text evidence="8">The sequence shown here is derived from an EMBL/GenBank/DDBJ whole genome shotgun (WGS) entry which is preliminary data.</text>
</comment>
<keyword evidence="2 3" id="KW-0143">Chaperone</keyword>
<keyword evidence="3" id="KW-0963">Cytoplasm</keyword>
<feature type="coiled-coil region" evidence="6">
    <location>
        <begin position="88"/>
        <end position="115"/>
    </location>
</feature>
<proteinExistence type="inferred from homology"/>
<keyword evidence="6" id="KW-0175">Coiled coil</keyword>
<reference evidence="8" key="1">
    <citation type="submission" date="2022-10" db="EMBL/GenBank/DDBJ databases">
        <title>Genome sequence of Actinomyces israelii ATCC 10048.</title>
        <authorList>
            <person name="Watt R.M."/>
            <person name="Tong W.M."/>
        </authorList>
    </citation>
    <scope>NUCLEOTIDE SEQUENCE</scope>
    <source>
        <strain evidence="8">ATCC 10048</strain>
    </source>
</reference>
<evidence type="ECO:0000256" key="1">
    <source>
        <dbReference type="ARBA" id="ARBA00009054"/>
    </source>
</evidence>
<sequence>MSDENTGRTDNGDGGEQVDPALAEAVDSAFDGVVLDESGNPVAPAGEAGEAEGSGGADDGGARAAGSARAAGASEPAGPSEPAETSELERARAQAAQAADDLARARADLYNLQQEYQGFVRRSREGAAGHRETGQAAVVEALIPVLDEIELARQHGDLTGTFETTAGKLEAILADKFGLVRFGEVGEVFDPTIHEALMATESDEVSEPSISLVLQPGYRLGERIVRAARVQVANPA</sequence>
<evidence type="ECO:0000256" key="5">
    <source>
        <dbReference type="RuleBase" id="RU004478"/>
    </source>
</evidence>
<comment type="function">
    <text evidence="3 4">Participates actively in the response to hyperosmotic and heat shock by preventing the aggregation of stress-denatured proteins, in association with DnaK and GrpE. It is the nucleotide exchange factor for DnaK and may function as a thermosensor. Unfolded proteins bind initially to DnaJ; upon interaction with the DnaJ-bound protein, DnaK hydrolyzes its bound ATP, resulting in the formation of a stable complex. GrpE releases ADP from DnaK; ATP binding to DnaK triggers the release of the substrate protein, thus completing the reaction cycle. Several rounds of ATP-dependent interactions between DnaJ, DnaK and GrpE are required for fully efficient folding.</text>
</comment>
<keyword evidence="3 4" id="KW-0346">Stress response</keyword>
<dbReference type="PANTHER" id="PTHR21237:SF23">
    <property type="entry name" value="GRPE PROTEIN HOMOLOG, MITOCHONDRIAL"/>
    <property type="match status" value="1"/>
</dbReference>
<dbReference type="InterPro" id="IPR013805">
    <property type="entry name" value="GrpE_CC"/>
</dbReference>
<dbReference type="RefSeq" id="WP_268917327.1">
    <property type="nucleotide sequence ID" value="NZ_CP124548.1"/>
</dbReference>
<keyword evidence="9" id="KW-1185">Reference proteome</keyword>
<dbReference type="Gene3D" id="2.30.22.10">
    <property type="entry name" value="Head domain of nucleotide exchange factor GrpE"/>
    <property type="match status" value="1"/>
</dbReference>
<evidence type="ECO:0000313" key="8">
    <source>
        <dbReference type="EMBL" id="MCZ0857809.1"/>
    </source>
</evidence>
<evidence type="ECO:0000256" key="6">
    <source>
        <dbReference type="SAM" id="Coils"/>
    </source>
</evidence>
<feature type="compositionally biased region" description="Low complexity" evidence="7">
    <location>
        <begin position="62"/>
        <end position="83"/>
    </location>
</feature>
<dbReference type="PANTHER" id="PTHR21237">
    <property type="entry name" value="GRPE PROTEIN"/>
    <property type="match status" value="1"/>
</dbReference>
<feature type="compositionally biased region" description="Basic and acidic residues" evidence="7">
    <location>
        <begin position="1"/>
        <end position="11"/>
    </location>
</feature>
<comment type="subcellular location">
    <subcellularLocation>
        <location evidence="3">Cytoplasm</location>
    </subcellularLocation>
</comment>